<reference evidence="1" key="2">
    <citation type="submission" date="2021-05" db="EMBL/GenBank/DDBJ databases">
        <title>Protein family content uncovers lineage relationships and bacterial pathway maintenance mechanisms in DPANN archaea.</title>
        <authorList>
            <person name="Castelle C.J."/>
            <person name="Meheust R."/>
            <person name="Jaffe A.L."/>
            <person name="Seitz K."/>
            <person name="Gong X."/>
            <person name="Baker B.J."/>
            <person name="Banfield J.F."/>
        </authorList>
    </citation>
    <scope>NUCLEOTIDE SEQUENCE</scope>
    <source>
        <strain evidence="1">RIFCSPHIGHO2_01_FULL_GW2011_AR10_43_9</strain>
    </source>
</reference>
<organism evidence="1 2">
    <name type="scientific">Candidatus Iainarchaeum sp</name>
    <dbReference type="NCBI Taxonomy" id="3101447"/>
    <lineage>
        <taxon>Archaea</taxon>
        <taxon>Candidatus Iainarchaeota</taxon>
        <taxon>Candidatus Iainarchaeia</taxon>
        <taxon>Candidatus Iainarchaeales</taxon>
        <taxon>Candidatus Iainarchaeaceae</taxon>
        <taxon>Candidatus Iainarchaeum</taxon>
    </lineage>
</organism>
<evidence type="ECO:0000313" key="2">
    <source>
        <dbReference type="Proteomes" id="UP000683213"/>
    </source>
</evidence>
<gene>
    <name evidence="1" type="ORF">J4224_00935</name>
</gene>
<protein>
    <submittedName>
        <fullName evidence="1">Uncharacterized protein</fullName>
    </submittedName>
</protein>
<sequence>MEIFKLSDGPWKKLFEGAFEENEVNIYSNPKSIILVLIFEKESGKTSGVVVEMFKVFFSVGEVEGFVETLPREIILLTKHDEKETLKFLVLGSRPSYIKWEEQQFMAETDTMLKRLKTSSTLIKDVSKAYDLTLQELSEAHESAQKAFFTQPLLVPLLSTSSHETESGIAGIAKGEIIFGLTKKQEQVLEPINLFNKTIIFGGREHDRRHVLKVIAESALLSSIPVVVLDWNNVFKSLNDASKD</sequence>
<evidence type="ECO:0000313" key="1">
    <source>
        <dbReference type="EMBL" id="MBS3058974.1"/>
    </source>
</evidence>
<name>A0A8T4KY24_9ARCH</name>
<proteinExistence type="predicted"/>
<feature type="non-terminal residue" evidence="1">
    <location>
        <position position="244"/>
    </location>
</feature>
<dbReference type="AlphaFoldDB" id="A0A8T4KY24"/>
<dbReference type="EMBL" id="JAGVWF010000012">
    <property type="protein sequence ID" value="MBS3058974.1"/>
    <property type="molecule type" value="Genomic_DNA"/>
</dbReference>
<comment type="caution">
    <text evidence="1">The sequence shown here is derived from an EMBL/GenBank/DDBJ whole genome shotgun (WGS) entry which is preliminary data.</text>
</comment>
<reference evidence="1" key="1">
    <citation type="submission" date="2021-03" db="EMBL/GenBank/DDBJ databases">
        <authorList>
            <person name="Jaffe A."/>
        </authorList>
    </citation>
    <scope>NUCLEOTIDE SEQUENCE</scope>
    <source>
        <strain evidence="1">RIFCSPHIGHO2_01_FULL_GW2011_AR10_43_9</strain>
    </source>
</reference>
<dbReference type="Proteomes" id="UP000683213">
    <property type="component" value="Unassembled WGS sequence"/>
</dbReference>
<accession>A0A8T4KY24</accession>